<sequence length="153" mass="16826">MSKFDVIFGMVDKMGSLGMLTMWLAFYTTTVICMLVDDTEGKIRDFSLLSQVFCCINLCTLGWAITKRSNVVETSLLTVNTDLAATIVAWAYFGGDVFSSSAIGVFNYFHVIFAFVMFINNLAGFVVIATDYDGWVEFKGENQVGAAGNRANV</sequence>
<evidence type="ECO:0000256" key="1">
    <source>
        <dbReference type="SAM" id="Phobius"/>
    </source>
</evidence>
<dbReference type="EMBL" id="UINC01034597">
    <property type="protein sequence ID" value="SVB25684.1"/>
    <property type="molecule type" value="Genomic_DNA"/>
</dbReference>
<keyword evidence="1" id="KW-1133">Transmembrane helix</keyword>
<keyword evidence="1" id="KW-0812">Transmembrane</keyword>
<evidence type="ECO:0000313" key="2">
    <source>
        <dbReference type="EMBL" id="SVB25684.1"/>
    </source>
</evidence>
<feature type="transmembrane region" description="Helical" evidence="1">
    <location>
        <begin position="105"/>
        <end position="129"/>
    </location>
</feature>
<proteinExistence type="predicted"/>
<feature type="transmembrane region" description="Helical" evidence="1">
    <location>
        <begin position="71"/>
        <end position="93"/>
    </location>
</feature>
<accession>A0A382CIM4</accession>
<gene>
    <name evidence="2" type="ORF">METZ01_LOCUS178538</name>
</gene>
<reference evidence="2" key="1">
    <citation type="submission" date="2018-05" db="EMBL/GenBank/DDBJ databases">
        <authorList>
            <person name="Lanie J.A."/>
            <person name="Ng W.-L."/>
            <person name="Kazmierczak K.M."/>
            <person name="Andrzejewski T.M."/>
            <person name="Davidsen T.M."/>
            <person name="Wayne K.J."/>
            <person name="Tettelin H."/>
            <person name="Glass J.I."/>
            <person name="Rusch D."/>
            <person name="Podicherti R."/>
            <person name="Tsui H.-C.T."/>
            <person name="Winkler M.E."/>
        </authorList>
    </citation>
    <scope>NUCLEOTIDE SEQUENCE</scope>
</reference>
<name>A0A382CIM4_9ZZZZ</name>
<keyword evidence="1" id="KW-0472">Membrane</keyword>
<organism evidence="2">
    <name type="scientific">marine metagenome</name>
    <dbReference type="NCBI Taxonomy" id="408172"/>
    <lineage>
        <taxon>unclassified sequences</taxon>
        <taxon>metagenomes</taxon>
        <taxon>ecological metagenomes</taxon>
    </lineage>
</organism>
<feature type="transmembrane region" description="Helical" evidence="1">
    <location>
        <begin position="20"/>
        <end position="36"/>
    </location>
</feature>
<protein>
    <submittedName>
        <fullName evidence="2">Uncharacterized protein</fullName>
    </submittedName>
</protein>
<dbReference type="AlphaFoldDB" id="A0A382CIM4"/>